<evidence type="ECO:0000256" key="1">
    <source>
        <dbReference type="SAM" id="MobiDB-lite"/>
    </source>
</evidence>
<feature type="compositionally biased region" description="Polar residues" evidence="1">
    <location>
        <begin position="122"/>
        <end position="144"/>
    </location>
</feature>
<accession>A0A4R0QWW6</accession>
<feature type="compositionally biased region" description="Low complexity" evidence="1">
    <location>
        <begin position="145"/>
        <end position="170"/>
    </location>
</feature>
<feature type="compositionally biased region" description="Gly residues" evidence="1">
    <location>
        <begin position="55"/>
        <end position="69"/>
    </location>
</feature>
<keyword evidence="4" id="KW-1185">Reference proteome</keyword>
<protein>
    <recommendedName>
        <fullName evidence="2">Putative mannosyltransferase YkcA/B-like C-terminal domain-containing protein</fullName>
    </recommendedName>
</protein>
<dbReference type="EMBL" id="RXLP01000026">
    <property type="protein sequence ID" value="TCD53831.1"/>
    <property type="molecule type" value="Genomic_DNA"/>
</dbReference>
<feature type="compositionally biased region" description="Low complexity" evidence="1">
    <location>
        <begin position="110"/>
        <end position="121"/>
    </location>
</feature>
<feature type="compositionally biased region" description="Low complexity" evidence="1">
    <location>
        <begin position="40"/>
        <end position="54"/>
    </location>
</feature>
<name>A0A4R0QWW6_9BIFI</name>
<feature type="compositionally biased region" description="Gly residues" evidence="1">
    <location>
        <begin position="177"/>
        <end position="188"/>
    </location>
</feature>
<dbReference type="OrthoDB" id="5241882at2"/>
<comment type="caution">
    <text evidence="3">The sequence shown here is derived from an EMBL/GenBank/DDBJ whole genome shotgun (WGS) entry which is preliminary data.</text>
</comment>
<dbReference type="InterPro" id="IPR056785">
    <property type="entry name" value="YkcA/B-like_C"/>
</dbReference>
<evidence type="ECO:0000259" key="2">
    <source>
        <dbReference type="Pfam" id="PF24878"/>
    </source>
</evidence>
<feature type="compositionally biased region" description="Gly residues" evidence="1">
    <location>
        <begin position="98"/>
        <end position="109"/>
    </location>
</feature>
<dbReference type="Proteomes" id="UP000291289">
    <property type="component" value="Unassembled WGS sequence"/>
</dbReference>
<proteinExistence type="predicted"/>
<dbReference type="RefSeq" id="WP_131285224.1">
    <property type="nucleotide sequence ID" value="NZ_RXLP01000026.1"/>
</dbReference>
<feature type="region of interest" description="Disordered" evidence="1">
    <location>
        <begin position="40"/>
        <end position="188"/>
    </location>
</feature>
<feature type="domain" description="Putative mannosyltransferase YkcA/B-like C-terminal" evidence="2">
    <location>
        <begin position="195"/>
        <end position="286"/>
    </location>
</feature>
<evidence type="ECO:0000313" key="4">
    <source>
        <dbReference type="Proteomes" id="UP000291289"/>
    </source>
</evidence>
<reference evidence="3 4" key="1">
    <citation type="submission" date="2018-12" db="EMBL/GenBank/DDBJ databases">
        <title>Alloscrdovia theropitheci sp. nov: a novel taxon from the feces of the bleeding-herat monkey (Theropithecus geleda).</title>
        <authorList>
            <person name="Modesto M."/>
        </authorList>
    </citation>
    <scope>NUCLEOTIDE SEQUENCE [LARGE SCALE GENOMIC DNA]</scope>
    <source>
        <strain evidence="3 4">GLDI4/2</strain>
    </source>
</reference>
<evidence type="ECO:0000313" key="3">
    <source>
        <dbReference type="EMBL" id="TCD53831.1"/>
    </source>
</evidence>
<sequence>MTAQTTTNHIVRDLAIGVASAALLITPTVWTVAYASQSNSSSQNSSQFAGQQPGQQGGSMNGNQQGSGNGSMQAGPNSQSAPGGKSSPDMQGMPGIQGNNGPGNSGNGAPGNQQGNSPNNNFTMPSAPNQQGQGAQNFQSSDAGQSNGQTSDNSSGSNDSSNSSSSQQNTMQAPPSGGMGSGLTGGGGASSNTELIALLQKNASSYRWVAATTGSQNAASYQLASDEPIMAIGGFNGTDDYPTLAQFKEYVKKRLIHYYISGGNMGGGQMGGSSAATEIAQWIASNFTAKTVGNTTIYDLTESTSTTTNN</sequence>
<dbReference type="Pfam" id="PF24878">
    <property type="entry name" value="YkcB_C"/>
    <property type="match status" value="1"/>
</dbReference>
<organism evidence="3 4">
    <name type="scientific">Alloscardovia theropitheci</name>
    <dbReference type="NCBI Taxonomy" id="2496842"/>
    <lineage>
        <taxon>Bacteria</taxon>
        <taxon>Bacillati</taxon>
        <taxon>Actinomycetota</taxon>
        <taxon>Actinomycetes</taxon>
        <taxon>Bifidobacteriales</taxon>
        <taxon>Bifidobacteriaceae</taxon>
        <taxon>Alloscardovia</taxon>
    </lineage>
</organism>
<gene>
    <name evidence="3" type="ORF">EJ419_07655</name>
</gene>
<dbReference type="AlphaFoldDB" id="A0A4R0QWW6"/>